<accession>A0AAT9LF13</accession>
<dbReference type="GO" id="GO:0016747">
    <property type="term" value="F:acyltransferase activity, transferring groups other than amino-acyl groups"/>
    <property type="evidence" value="ECO:0007669"/>
    <property type="project" value="InterPro"/>
</dbReference>
<dbReference type="EMBL" id="CP062796">
    <property type="protein sequence ID" value="QUL99167.1"/>
    <property type="molecule type" value="Genomic_DNA"/>
</dbReference>
<reference evidence="2" key="1">
    <citation type="submission" date="2020-10" db="EMBL/GenBank/DDBJ databases">
        <authorList>
            <person name="Kadnikov V."/>
            <person name="Beletsky A.V."/>
            <person name="Mardanov A.V."/>
            <person name="Karnachuk O.V."/>
            <person name="Ravin N.V."/>
        </authorList>
    </citation>
    <scope>NUCLEOTIDE SEQUENCE</scope>
    <source>
        <strain evidence="2">Bu02</strain>
    </source>
</reference>
<dbReference type="KEGG" id="fcz:IMF26_03635"/>
<evidence type="ECO:0000259" key="1">
    <source>
        <dbReference type="PROSITE" id="PS51186"/>
    </source>
</evidence>
<feature type="domain" description="N-acetyltransferase" evidence="1">
    <location>
        <begin position="39"/>
        <end position="196"/>
    </location>
</feature>
<dbReference type="InterPro" id="IPR016181">
    <property type="entry name" value="Acyl_CoA_acyltransferase"/>
</dbReference>
<sequence>MKAFCLREQERRELHLFECGAIVLGKSALKRTVLEGEKVRLRPVTEDDVAKLLEWDEDEEISRWAGKKFFCCEEAKEWYLNPRQLERKTLAIETDGGKLIGEIELLNISWRLHTGELRVFIGDKEFWDKGFGTDAVYTFLKAVFETTSIEKVFLRVDEDNVRARRCYVKVGFVPTGRVRFGPDRNMPARLMLMEITRDRLGARPSSMPAHVRVSALTTAQAGGR</sequence>
<proteinExistence type="predicted"/>
<dbReference type="PANTHER" id="PTHR43415">
    <property type="entry name" value="SPERMIDINE N(1)-ACETYLTRANSFERASE"/>
    <property type="match status" value="1"/>
</dbReference>
<dbReference type="InterPro" id="IPR000182">
    <property type="entry name" value="GNAT_dom"/>
</dbReference>
<evidence type="ECO:0000313" key="2">
    <source>
        <dbReference type="EMBL" id="QUL99167.1"/>
    </source>
</evidence>
<dbReference type="PROSITE" id="PS51186">
    <property type="entry name" value="GNAT"/>
    <property type="match status" value="1"/>
</dbReference>
<organism evidence="2">
    <name type="scientific">Candidatus Fermentithermobacillus carboniphilus</name>
    <dbReference type="NCBI Taxonomy" id="3085328"/>
    <lineage>
        <taxon>Bacteria</taxon>
        <taxon>Bacillati</taxon>
        <taxon>Bacillota</taxon>
        <taxon>Candidatus Fermentithermobacillia</taxon>
        <taxon>Candidatus Fermentithermobacillales</taxon>
        <taxon>Candidatus Fermentithermobacillaceae</taxon>
        <taxon>Candidatus Fermentithermobacillus</taxon>
    </lineage>
</organism>
<name>A0AAT9LF13_9FIRM</name>
<dbReference type="AlphaFoldDB" id="A0AAT9LF13"/>
<reference evidence="2" key="2">
    <citation type="journal article" date="2023" name="Biology">
        <title>Prokaryotic Life Associated with Coal-Fire Gas Vents Revealed by Metagenomics.</title>
        <authorList>
            <person name="Kadnikov V.V."/>
            <person name="Mardanov A.V."/>
            <person name="Beletsky A.V."/>
            <person name="Karnachuk O.V."/>
            <person name="Ravin N.V."/>
        </authorList>
    </citation>
    <scope>NUCLEOTIDE SEQUENCE</scope>
    <source>
        <strain evidence="2">Bu02</strain>
    </source>
</reference>
<protein>
    <submittedName>
        <fullName evidence="2">GNAT family N-acetyltransferase</fullName>
    </submittedName>
</protein>
<dbReference type="Gene3D" id="3.40.630.30">
    <property type="match status" value="1"/>
</dbReference>
<dbReference type="PANTHER" id="PTHR43415:SF3">
    <property type="entry name" value="GNAT-FAMILY ACETYLTRANSFERASE"/>
    <property type="match status" value="1"/>
</dbReference>
<gene>
    <name evidence="2" type="ORF">IMF26_03635</name>
</gene>
<dbReference type="SUPFAM" id="SSF55729">
    <property type="entry name" value="Acyl-CoA N-acyltransferases (Nat)"/>
    <property type="match status" value="1"/>
</dbReference>
<dbReference type="Pfam" id="PF13302">
    <property type="entry name" value="Acetyltransf_3"/>
    <property type="match status" value="1"/>
</dbReference>